<name>A0AAX1NC31_9BACT</name>
<proteinExistence type="predicted"/>
<accession>A0AAX1NC31</accession>
<evidence type="ECO:0000313" key="2">
    <source>
        <dbReference type="Proteomes" id="UP000678679"/>
    </source>
</evidence>
<keyword evidence="2" id="KW-1185">Reference proteome</keyword>
<reference evidence="1 2" key="1">
    <citation type="submission" date="2021-05" db="EMBL/GenBank/DDBJ databases">
        <title>Comparative genomic studies on the polysaccharide-degrading batcterial strains of the Flammeovirga genus.</title>
        <authorList>
            <person name="Zewei F."/>
            <person name="Zheng Z."/>
            <person name="Yu L."/>
            <person name="Ruyue G."/>
            <person name="Yanhong M."/>
            <person name="Yuanyuan C."/>
            <person name="Jingyan G."/>
            <person name="Wenjun H."/>
        </authorList>
    </citation>
    <scope>NUCLEOTIDE SEQUENCE [LARGE SCALE GENOMIC DNA]</scope>
    <source>
        <strain evidence="1 2">NBRC:100898</strain>
    </source>
</reference>
<protein>
    <submittedName>
        <fullName evidence="1">DUF4493 domain-containing protein</fullName>
    </submittedName>
</protein>
<dbReference type="Proteomes" id="UP000678679">
    <property type="component" value="Chromosome 2"/>
</dbReference>
<evidence type="ECO:0000313" key="1">
    <source>
        <dbReference type="EMBL" id="QWG05144.1"/>
    </source>
</evidence>
<dbReference type="RefSeq" id="WP_169662185.1">
    <property type="nucleotide sequence ID" value="NZ_CP076133.1"/>
</dbReference>
<dbReference type="AlphaFoldDB" id="A0AAX1NC31"/>
<sequence length="159" mass="18296">MKRNIFPITALTIVPLLYFLLFQDASTNDIGEVSIKLELDEILSKETSNEHNVGHFSVKILHKMSKQEIYFYKEYNDIPRLVKLQQGEYEILALGKLKENKFYEGKASLTVLGGNHSIVDIKCSKRRATELLVDQNFNHTLFPSVKIWSTTGSIWSNIF</sequence>
<dbReference type="KEGG" id="fya:KMW28_22225"/>
<organism evidence="1 2">
    <name type="scientific">Flammeovirga yaeyamensis</name>
    <dbReference type="NCBI Taxonomy" id="367791"/>
    <lineage>
        <taxon>Bacteria</taxon>
        <taxon>Pseudomonadati</taxon>
        <taxon>Bacteroidota</taxon>
        <taxon>Cytophagia</taxon>
        <taxon>Cytophagales</taxon>
        <taxon>Flammeovirgaceae</taxon>
        <taxon>Flammeovirga</taxon>
    </lineage>
</organism>
<dbReference type="EMBL" id="CP076133">
    <property type="protein sequence ID" value="QWG05144.1"/>
    <property type="molecule type" value="Genomic_DNA"/>
</dbReference>
<gene>
    <name evidence="1" type="ORF">KMW28_22225</name>
</gene>